<dbReference type="Gene3D" id="3.40.50.1820">
    <property type="entry name" value="alpha/beta hydrolase"/>
    <property type="match status" value="1"/>
</dbReference>
<evidence type="ECO:0008006" key="3">
    <source>
        <dbReference type="Google" id="ProtNLM"/>
    </source>
</evidence>
<accession>A0A290QMY9</accession>
<proteinExistence type="predicted"/>
<keyword evidence="2" id="KW-1185">Reference proteome</keyword>
<name>A0A290QMY9_9BACT</name>
<dbReference type="AlphaFoldDB" id="A0A290QMY9"/>
<reference evidence="1 2" key="1">
    <citation type="submission" date="2017-09" db="EMBL/GenBank/DDBJ databases">
        <title>Complete genome sequence of Verrucomicrobial strain HZ-65, isolated from freshwater.</title>
        <authorList>
            <person name="Choi A."/>
        </authorList>
    </citation>
    <scope>NUCLEOTIDE SEQUENCE [LARGE SCALE GENOMIC DNA]</scope>
    <source>
        <strain evidence="1 2">HZ-65</strain>
    </source>
</reference>
<organism evidence="1 2">
    <name type="scientific">Nibricoccus aquaticus</name>
    <dbReference type="NCBI Taxonomy" id="2576891"/>
    <lineage>
        <taxon>Bacteria</taxon>
        <taxon>Pseudomonadati</taxon>
        <taxon>Verrucomicrobiota</taxon>
        <taxon>Opitutia</taxon>
        <taxon>Opitutales</taxon>
        <taxon>Opitutaceae</taxon>
        <taxon>Nibricoccus</taxon>
    </lineage>
</organism>
<dbReference type="SUPFAM" id="SSF53474">
    <property type="entry name" value="alpha/beta-Hydrolases"/>
    <property type="match status" value="1"/>
</dbReference>
<evidence type="ECO:0000313" key="2">
    <source>
        <dbReference type="Proteomes" id="UP000217265"/>
    </source>
</evidence>
<dbReference type="KEGG" id="vbh:CMV30_17470"/>
<evidence type="ECO:0000313" key="1">
    <source>
        <dbReference type="EMBL" id="ATC65592.1"/>
    </source>
</evidence>
<dbReference type="InterPro" id="IPR029058">
    <property type="entry name" value="AB_hydrolase_fold"/>
</dbReference>
<protein>
    <recommendedName>
        <fullName evidence="3">Xaa-Pro dipeptidyl-peptidase-like domain-containing protein</fullName>
    </recommendedName>
</protein>
<gene>
    <name evidence="1" type="ORF">CMV30_17470</name>
</gene>
<sequence length="169" mass="18113">MKTYLRSLLHPMLALRPFFAFGVLLSLTLSLQAAPLILEARQGFTTKLLREERIGEAPEEPPASSKLKLVQCTAPLGLNAAYVSTDPSDGKKHPAIIWLVGGFSNSIGAIAWTPGPASNDQSASGFRDQGILMMYPSLRGGNTNPGHLETFFGKVDDVLAAAKYLASLD</sequence>
<dbReference type="Proteomes" id="UP000217265">
    <property type="component" value="Chromosome"/>
</dbReference>
<dbReference type="EMBL" id="CP023344">
    <property type="protein sequence ID" value="ATC65592.1"/>
    <property type="molecule type" value="Genomic_DNA"/>
</dbReference>